<protein>
    <submittedName>
        <fullName evidence="1">Uncharacterized protein</fullName>
    </submittedName>
</protein>
<dbReference type="AlphaFoldDB" id="A0A0G0M735"/>
<evidence type="ECO:0000313" key="2">
    <source>
        <dbReference type="Proteomes" id="UP000033881"/>
    </source>
</evidence>
<accession>A0A0G0M735</accession>
<name>A0A0G0M735_9BACT</name>
<dbReference type="STRING" id="1618574.UT24_C0019G0003"/>
<reference evidence="1 2" key="1">
    <citation type="journal article" date="2015" name="Nature">
        <title>rRNA introns, odd ribosomes, and small enigmatic genomes across a large radiation of phyla.</title>
        <authorList>
            <person name="Brown C.T."/>
            <person name="Hug L.A."/>
            <person name="Thomas B.C."/>
            <person name="Sharon I."/>
            <person name="Castelle C.J."/>
            <person name="Singh A."/>
            <person name="Wilkins M.J."/>
            <person name="Williams K.H."/>
            <person name="Banfield J.F."/>
        </authorList>
    </citation>
    <scope>NUCLEOTIDE SEQUENCE [LARGE SCALE GENOMIC DNA]</scope>
</reference>
<dbReference type="Proteomes" id="UP000033881">
    <property type="component" value="Unassembled WGS sequence"/>
</dbReference>
<sequence length="154" mass="18041">MSFQSAFEENFGQHRDISSYILASANSGNTISIYQHSSANAHILTWGHSISKDKAMLENSSIFEYGFMRSKKENYISAIFIEYDKENDRIVELFRFSKHQLDQISAMREIYDILQGIFSNQLEHPSKVWKGICTKWINIWFRELIKQGETKCEK</sequence>
<gene>
    <name evidence="1" type="ORF">UT24_C0019G0003</name>
</gene>
<organism evidence="1 2">
    <name type="scientific">Candidatus Woesebacteria bacterium GW2011_GWB1_39_12</name>
    <dbReference type="NCBI Taxonomy" id="1618574"/>
    <lineage>
        <taxon>Bacteria</taxon>
        <taxon>Candidatus Woeseibacteriota</taxon>
    </lineage>
</organism>
<evidence type="ECO:0000313" key="1">
    <source>
        <dbReference type="EMBL" id="KKQ99963.1"/>
    </source>
</evidence>
<comment type="caution">
    <text evidence="1">The sequence shown here is derived from an EMBL/GenBank/DDBJ whole genome shotgun (WGS) entry which is preliminary data.</text>
</comment>
<dbReference type="EMBL" id="LBWB01000019">
    <property type="protein sequence ID" value="KKQ99963.1"/>
    <property type="molecule type" value="Genomic_DNA"/>
</dbReference>
<proteinExistence type="predicted"/>